<evidence type="ECO:0000313" key="2">
    <source>
        <dbReference type="EMBL" id="MBW0585177.1"/>
    </source>
</evidence>
<dbReference type="OrthoDB" id="2517084at2759"/>
<dbReference type="Proteomes" id="UP000765509">
    <property type="component" value="Unassembled WGS sequence"/>
</dbReference>
<gene>
    <name evidence="2" type="ORF">O181_124892</name>
</gene>
<dbReference type="EMBL" id="AVOT02120137">
    <property type="protein sequence ID" value="MBW0585177.1"/>
    <property type="molecule type" value="Genomic_DNA"/>
</dbReference>
<organism evidence="2 3">
    <name type="scientific">Austropuccinia psidii MF-1</name>
    <dbReference type="NCBI Taxonomy" id="1389203"/>
    <lineage>
        <taxon>Eukaryota</taxon>
        <taxon>Fungi</taxon>
        <taxon>Dikarya</taxon>
        <taxon>Basidiomycota</taxon>
        <taxon>Pucciniomycotina</taxon>
        <taxon>Pucciniomycetes</taxon>
        <taxon>Pucciniales</taxon>
        <taxon>Sphaerophragmiaceae</taxon>
        <taxon>Austropuccinia</taxon>
    </lineage>
</organism>
<sequence>MKPAVINTIPNKATLDLYQPQYKPPPVKARFFEMGAEEPEIDILKVDLGKTSGFEGCLVCDSGESHSLTDNLQALCRYQKLTRPIPLYVATKCTGRRSYVKGIGSLVFKGEGGSTTIIHGVFYSPNASCTRISLAALIQAGAILSSESNDILLCNASHIPIMSNDRRESGNPQEARTSPITIMKGRITETQCKMQSNVQESTCNIIASLHCLFGHIGLKRLKKIVQQCFGDTAATEIP</sequence>
<protein>
    <recommendedName>
        <fullName evidence="1">Retrovirus-related Pol polyprotein from transposon TNT 1-94-like beta-barrel domain-containing protein</fullName>
    </recommendedName>
</protein>
<keyword evidence="3" id="KW-1185">Reference proteome</keyword>
<comment type="caution">
    <text evidence="2">The sequence shown here is derived from an EMBL/GenBank/DDBJ whole genome shotgun (WGS) entry which is preliminary data.</text>
</comment>
<dbReference type="Pfam" id="PF22936">
    <property type="entry name" value="Pol_BBD"/>
    <property type="match status" value="1"/>
</dbReference>
<reference evidence="2" key="1">
    <citation type="submission" date="2021-03" db="EMBL/GenBank/DDBJ databases">
        <title>Draft genome sequence of rust myrtle Austropuccinia psidii MF-1, a brazilian biotype.</title>
        <authorList>
            <person name="Quecine M.C."/>
            <person name="Pachon D.M.R."/>
            <person name="Bonatelli M.L."/>
            <person name="Correr F.H."/>
            <person name="Franceschini L.M."/>
            <person name="Leite T.F."/>
            <person name="Margarido G.R.A."/>
            <person name="Almeida C.A."/>
            <person name="Ferrarezi J.A."/>
            <person name="Labate C.A."/>
        </authorList>
    </citation>
    <scope>NUCLEOTIDE SEQUENCE</scope>
    <source>
        <strain evidence="2">MF-1</strain>
    </source>
</reference>
<dbReference type="AlphaFoldDB" id="A0A9Q3KQG3"/>
<feature type="domain" description="Retrovirus-related Pol polyprotein from transposon TNT 1-94-like beta-barrel" evidence="1">
    <location>
        <begin position="59"/>
        <end position="141"/>
    </location>
</feature>
<accession>A0A9Q3KQG3</accession>
<proteinExistence type="predicted"/>
<evidence type="ECO:0000313" key="3">
    <source>
        <dbReference type="Proteomes" id="UP000765509"/>
    </source>
</evidence>
<name>A0A9Q3KQG3_9BASI</name>
<evidence type="ECO:0000259" key="1">
    <source>
        <dbReference type="Pfam" id="PF22936"/>
    </source>
</evidence>
<dbReference type="InterPro" id="IPR054722">
    <property type="entry name" value="PolX-like_BBD"/>
</dbReference>